<dbReference type="GO" id="GO:0034040">
    <property type="term" value="F:ATPase-coupled lipid transmembrane transporter activity"/>
    <property type="evidence" value="ECO:0007669"/>
    <property type="project" value="TreeGrafter"/>
</dbReference>
<evidence type="ECO:0000256" key="4">
    <source>
        <dbReference type="ARBA" id="ARBA00022840"/>
    </source>
</evidence>
<dbReference type="InterPro" id="IPR003439">
    <property type="entry name" value="ABC_transporter-like_ATP-bd"/>
</dbReference>
<dbReference type="PANTHER" id="PTHR24221">
    <property type="entry name" value="ATP-BINDING CASSETTE SUB-FAMILY B"/>
    <property type="match status" value="1"/>
</dbReference>
<dbReference type="Proteomes" id="UP000436522">
    <property type="component" value="Unassembled WGS sequence"/>
</dbReference>
<dbReference type="Gene3D" id="1.20.1560.10">
    <property type="entry name" value="ABC transporter type 1, transmembrane domain"/>
    <property type="match status" value="1"/>
</dbReference>
<name>A0A640VMW7_9RHOB</name>
<keyword evidence="5 7" id="KW-1133">Transmembrane helix</keyword>
<dbReference type="OrthoDB" id="7341239at2"/>
<evidence type="ECO:0000256" key="2">
    <source>
        <dbReference type="ARBA" id="ARBA00022692"/>
    </source>
</evidence>
<dbReference type="InterPro" id="IPR036640">
    <property type="entry name" value="ABC1_TM_sf"/>
</dbReference>
<dbReference type="GO" id="GO:0140359">
    <property type="term" value="F:ABC-type transporter activity"/>
    <property type="evidence" value="ECO:0007669"/>
    <property type="project" value="InterPro"/>
</dbReference>
<dbReference type="PROSITE" id="PS50893">
    <property type="entry name" value="ABC_TRANSPORTER_2"/>
    <property type="match status" value="1"/>
</dbReference>
<dbReference type="SUPFAM" id="SSF52540">
    <property type="entry name" value="P-loop containing nucleoside triphosphate hydrolases"/>
    <property type="match status" value="1"/>
</dbReference>
<keyword evidence="11" id="KW-1185">Reference proteome</keyword>
<evidence type="ECO:0000313" key="10">
    <source>
        <dbReference type="EMBL" id="GFE48431.1"/>
    </source>
</evidence>
<reference evidence="10 11" key="1">
    <citation type="submission" date="2019-12" db="EMBL/GenBank/DDBJ databases">
        <title>Roseobacter cerasinus sp. nov., isolated from seawater around aquaculture.</title>
        <authorList>
            <person name="Muramatsu S."/>
            <person name="Takabe Y."/>
            <person name="Mori K."/>
            <person name="Takaichi S."/>
            <person name="Hanada S."/>
        </authorList>
    </citation>
    <scope>NUCLEOTIDE SEQUENCE [LARGE SCALE GENOMIC DNA]</scope>
    <source>
        <strain evidence="10 11">AI77</strain>
    </source>
</reference>
<evidence type="ECO:0000313" key="11">
    <source>
        <dbReference type="Proteomes" id="UP000436522"/>
    </source>
</evidence>
<feature type="transmembrane region" description="Helical" evidence="7">
    <location>
        <begin position="157"/>
        <end position="178"/>
    </location>
</feature>
<dbReference type="SUPFAM" id="SSF90123">
    <property type="entry name" value="ABC transporter transmembrane region"/>
    <property type="match status" value="1"/>
</dbReference>
<evidence type="ECO:0000256" key="3">
    <source>
        <dbReference type="ARBA" id="ARBA00022741"/>
    </source>
</evidence>
<feature type="domain" description="ABC transmembrane type-1" evidence="9">
    <location>
        <begin position="17"/>
        <end position="294"/>
    </location>
</feature>
<dbReference type="GO" id="GO:0005886">
    <property type="term" value="C:plasma membrane"/>
    <property type="evidence" value="ECO:0007669"/>
    <property type="project" value="UniProtKB-SubCell"/>
</dbReference>
<dbReference type="GO" id="GO:0016887">
    <property type="term" value="F:ATP hydrolysis activity"/>
    <property type="evidence" value="ECO:0007669"/>
    <property type="project" value="InterPro"/>
</dbReference>
<feature type="domain" description="ABC transporter" evidence="8">
    <location>
        <begin position="323"/>
        <end position="547"/>
    </location>
</feature>
<organism evidence="10 11">
    <name type="scientific">Roseobacter cerasinus</name>
    <dbReference type="NCBI Taxonomy" id="2602289"/>
    <lineage>
        <taxon>Bacteria</taxon>
        <taxon>Pseudomonadati</taxon>
        <taxon>Pseudomonadota</taxon>
        <taxon>Alphaproteobacteria</taxon>
        <taxon>Rhodobacterales</taxon>
        <taxon>Roseobacteraceae</taxon>
        <taxon>Roseobacter</taxon>
    </lineage>
</organism>
<dbReference type="InterPro" id="IPR003593">
    <property type="entry name" value="AAA+_ATPase"/>
</dbReference>
<dbReference type="Gene3D" id="3.40.50.300">
    <property type="entry name" value="P-loop containing nucleotide triphosphate hydrolases"/>
    <property type="match status" value="1"/>
</dbReference>
<dbReference type="InterPro" id="IPR011527">
    <property type="entry name" value="ABC1_TM_dom"/>
</dbReference>
<comment type="caution">
    <text evidence="10">The sequence shown here is derived from an EMBL/GenBank/DDBJ whole genome shotgun (WGS) entry which is preliminary data.</text>
</comment>
<dbReference type="InterPro" id="IPR027417">
    <property type="entry name" value="P-loop_NTPase"/>
</dbReference>
<evidence type="ECO:0000259" key="9">
    <source>
        <dbReference type="PROSITE" id="PS50929"/>
    </source>
</evidence>
<evidence type="ECO:0000256" key="7">
    <source>
        <dbReference type="SAM" id="Phobius"/>
    </source>
</evidence>
<dbReference type="EMBL" id="BLIV01000001">
    <property type="protein sequence ID" value="GFE48431.1"/>
    <property type="molecule type" value="Genomic_DNA"/>
</dbReference>
<dbReference type="RefSeq" id="WP_159974339.1">
    <property type="nucleotide sequence ID" value="NZ_BLIV01000001.1"/>
</dbReference>
<dbReference type="PANTHER" id="PTHR24221:SF654">
    <property type="entry name" value="ATP-BINDING CASSETTE SUB-FAMILY B MEMBER 6"/>
    <property type="match status" value="1"/>
</dbReference>
<dbReference type="InterPro" id="IPR039421">
    <property type="entry name" value="Type_1_exporter"/>
</dbReference>
<evidence type="ECO:0000256" key="5">
    <source>
        <dbReference type="ARBA" id="ARBA00022989"/>
    </source>
</evidence>
<keyword evidence="6 7" id="KW-0472">Membrane</keyword>
<accession>A0A640VMW7</accession>
<dbReference type="AlphaFoldDB" id="A0A640VMW7"/>
<feature type="transmembrane region" description="Helical" evidence="7">
    <location>
        <begin position="53"/>
        <end position="72"/>
    </location>
</feature>
<keyword evidence="4 10" id="KW-0067">ATP-binding</keyword>
<dbReference type="SMART" id="SM00382">
    <property type="entry name" value="AAA"/>
    <property type="match status" value="1"/>
</dbReference>
<evidence type="ECO:0000256" key="1">
    <source>
        <dbReference type="ARBA" id="ARBA00004651"/>
    </source>
</evidence>
<keyword evidence="3" id="KW-0547">Nucleotide-binding</keyword>
<dbReference type="Pfam" id="PF00005">
    <property type="entry name" value="ABC_tran"/>
    <property type="match status" value="1"/>
</dbReference>
<dbReference type="PROSITE" id="PS50929">
    <property type="entry name" value="ABC_TM1F"/>
    <property type="match status" value="1"/>
</dbReference>
<keyword evidence="2 7" id="KW-0812">Transmembrane</keyword>
<gene>
    <name evidence="10" type="ORF">So717_01840</name>
</gene>
<comment type="subcellular location">
    <subcellularLocation>
        <location evidence="1">Cell membrane</location>
        <topology evidence="1">Multi-pass membrane protein</topology>
    </subcellularLocation>
</comment>
<dbReference type="Pfam" id="PF00664">
    <property type="entry name" value="ABC_membrane"/>
    <property type="match status" value="1"/>
</dbReference>
<evidence type="ECO:0000256" key="6">
    <source>
        <dbReference type="ARBA" id="ARBA00023136"/>
    </source>
</evidence>
<proteinExistence type="predicted"/>
<feature type="transmembrane region" description="Helical" evidence="7">
    <location>
        <begin position="131"/>
        <end position="151"/>
    </location>
</feature>
<sequence>MSPLPKITAEGRGRKIVVLVALALGQATATGIAAFATRDIFAAIHAQDPALPVLALTAVALAGCAIAAFRFFERMTAEKVGQAFAAALRIKLFRHMARVSARDLATRRNGALALRFVGDLTAVRAWVSLGLARMISALVVLPVATAVLFYMNPEIGLAVAVPIVLGLAVSTVLGPRLGPAHRRLRARRARLAADMSERIPHAPELRLLGRMQIETNRLRHRTEKLVDAALLRARGAALLRAIPDAVSGLAAASVFAVALHRGLPGAEAAGALAAVGLMIQPMRDLAGVWDRHRAWINAREKCLKLLRVPKLEITRAADTALPEAPPSVIFSDVSAGALSGINVTALPGQKIGIVGANGAGKSTLLSLAAGLELPETGEVLIGDMSPTALSPRERRETVALIGARSPVLKGSLRRALTMGVQGRPEDTEIIDMAEAFGLQKVLTRLGGLEGTVAEAGRNLSAGELRRVLLTRAALSRPRLLLLDEPDDALDQEGARLVQKLVTLCDATTLLISHNPRIARQMDVLWVIDAGQIVDTGKPGDLLVSPDLSR</sequence>
<protein>
    <submittedName>
        <fullName evidence="10">ABC transporter ATP-binding protein</fullName>
    </submittedName>
</protein>
<evidence type="ECO:0000259" key="8">
    <source>
        <dbReference type="PROSITE" id="PS50893"/>
    </source>
</evidence>
<dbReference type="GO" id="GO:0005524">
    <property type="term" value="F:ATP binding"/>
    <property type="evidence" value="ECO:0007669"/>
    <property type="project" value="UniProtKB-KW"/>
</dbReference>